<dbReference type="Pfam" id="PF00078">
    <property type="entry name" value="RVT_1"/>
    <property type="match status" value="1"/>
</dbReference>
<dbReference type="NCBIfam" id="TIGR04416">
    <property type="entry name" value="group_II_RT_mat"/>
    <property type="match status" value="1"/>
</dbReference>
<dbReference type="PROSITE" id="PS50878">
    <property type="entry name" value="RT_POL"/>
    <property type="match status" value="1"/>
</dbReference>
<dbReference type="Pfam" id="PF08388">
    <property type="entry name" value="GIIM"/>
    <property type="match status" value="1"/>
</dbReference>
<dbReference type="Proteomes" id="UP001596915">
    <property type="component" value="Unassembled WGS sequence"/>
</dbReference>
<dbReference type="InterPro" id="IPR000477">
    <property type="entry name" value="RT_dom"/>
</dbReference>
<keyword evidence="4" id="KW-1185">Reference proteome</keyword>
<organism evidence="3 4">
    <name type="scientific">Streptomyces sanglieri</name>
    <dbReference type="NCBI Taxonomy" id="193460"/>
    <lineage>
        <taxon>Bacteria</taxon>
        <taxon>Bacillati</taxon>
        <taxon>Actinomycetota</taxon>
        <taxon>Actinomycetes</taxon>
        <taxon>Kitasatosporales</taxon>
        <taxon>Streptomycetaceae</taxon>
        <taxon>Streptomyces</taxon>
    </lineage>
</organism>
<evidence type="ECO:0000313" key="3">
    <source>
        <dbReference type="EMBL" id="MFD0628503.1"/>
    </source>
</evidence>
<dbReference type="PANTHER" id="PTHR34047:SF3">
    <property type="entry name" value="BLR2052 PROTEIN"/>
    <property type="match status" value="1"/>
</dbReference>
<dbReference type="GO" id="GO:0003964">
    <property type="term" value="F:RNA-directed DNA polymerase activity"/>
    <property type="evidence" value="ECO:0007669"/>
    <property type="project" value="UniProtKB-KW"/>
</dbReference>
<gene>
    <name evidence="3" type="primary">ltrA</name>
    <name evidence="3" type="ORF">ACFQ2K_43685</name>
</gene>
<dbReference type="InterPro" id="IPR013597">
    <property type="entry name" value="Mat_intron_G2"/>
</dbReference>
<evidence type="ECO:0000259" key="2">
    <source>
        <dbReference type="PROSITE" id="PS50878"/>
    </source>
</evidence>
<sequence length="454" mass="51457">MNQLKSPEKSFEISKWEVWEAFQEVKRNQGAPGVDGQPIADFESDLRGNLCKIWNRMSSGTYFPPPVRAVEIPKQHGGGTRMLGIPTVADRVAQTVVARHLGVRVEPAFHENSYGYRPHRSALDAVERCRERCWRKDWVIDLDIQRFFDSVRWDLSVKAVETHTDAVRVILYVKRWLQAPLQLPDGSLLKRDRGTSQGSAVPPVLANLFMHYAFDLWLVRNFRDVQFERYADDAVVHCVSERQAQQVLAALGNRMEEVGLRLHPDKTKIVYCKDGNRRGAYEHTSFTFLGFTFQARRARNRKGKNFTNFLPAISKEALKKISGEVRSWRLHLRIGLTSAELARRINPIVRGWMQYYGAFYRSELLPLLRRISAYLMRWIRNFGRSSQPTGAGSASPADIPGSSPTGRGHRVSGDQSDKSGVTGDCHAPFCGSPGARSPGRPDHCVATTPEMRPR</sequence>
<dbReference type="InterPro" id="IPR043502">
    <property type="entry name" value="DNA/RNA_pol_sf"/>
</dbReference>
<feature type="region of interest" description="Disordered" evidence="1">
    <location>
        <begin position="386"/>
        <end position="454"/>
    </location>
</feature>
<dbReference type="SUPFAM" id="SSF56672">
    <property type="entry name" value="DNA/RNA polymerases"/>
    <property type="match status" value="1"/>
</dbReference>
<dbReference type="InterPro" id="IPR051083">
    <property type="entry name" value="GrpII_Intron_Splice-Mob/Def"/>
</dbReference>
<name>A0ABW2X4Q0_9ACTN</name>
<comment type="caution">
    <text evidence="3">The sequence shown here is derived from an EMBL/GenBank/DDBJ whole genome shotgun (WGS) entry which is preliminary data.</text>
</comment>
<dbReference type="CDD" id="cd01651">
    <property type="entry name" value="RT_G2_intron"/>
    <property type="match status" value="1"/>
</dbReference>
<keyword evidence="3" id="KW-0548">Nucleotidyltransferase</keyword>
<evidence type="ECO:0000313" key="4">
    <source>
        <dbReference type="Proteomes" id="UP001596915"/>
    </source>
</evidence>
<reference evidence="4" key="1">
    <citation type="journal article" date="2019" name="Int. J. Syst. Evol. Microbiol.">
        <title>The Global Catalogue of Microorganisms (GCM) 10K type strain sequencing project: providing services to taxonomists for standard genome sequencing and annotation.</title>
        <authorList>
            <consortium name="The Broad Institute Genomics Platform"/>
            <consortium name="The Broad Institute Genome Sequencing Center for Infectious Disease"/>
            <person name="Wu L."/>
            <person name="Ma J."/>
        </authorList>
    </citation>
    <scope>NUCLEOTIDE SEQUENCE [LARGE SCALE GENOMIC DNA]</scope>
    <source>
        <strain evidence="4">JCM 12607</strain>
    </source>
</reference>
<accession>A0ABW2X4Q0</accession>
<dbReference type="PANTHER" id="PTHR34047">
    <property type="entry name" value="NUCLEAR INTRON MATURASE 1, MITOCHONDRIAL-RELATED"/>
    <property type="match status" value="1"/>
</dbReference>
<dbReference type="EC" id="2.7.7.49" evidence="3"/>
<evidence type="ECO:0000256" key="1">
    <source>
        <dbReference type="SAM" id="MobiDB-lite"/>
    </source>
</evidence>
<keyword evidence="3" id="KW-0695">RNA-directed DNA polymerase</keyword>
<dbReference type="InterPro" id="IPR030931">
    <property type="entry name" value="Group_II_RT_mat"/>
</dbReference>
<proteinExistence type="predicted"/>
<feature type="domain" description="Reverse transcriptase" evidence="2">
    <location>
        <begin position="53"/>
        <end position="293"/>
    </location>
</feature>
<dbReference type="EMBL" id="JBHTGL010000008">
    <property type="protein sequence ID" value="MFD0628503.1"/>
    <property type="molecule type" value="Genomic_DNA"/>
</dbReference>
<protein>
    <submittedName>
        <fullName evidence="3">Group II intron reverse transcriptase/maturase</fullName>
        <ecNumber evidence="3">2.7.7.49</ecNumber>
    </submittedName>
</protein>
<keyword evidence="3" id="KW-0808">Transferase</keyword>